<evidence type="ECO:0000256" key="8">
    <source>
        <dbReference type="SAM" id="Phobius"/>
    </source>
</evidence>
<evidence type="ECO:0000256" key="5">
    <source>
        <dbReference type="ARBA" id="ARBA00022989"/>
    </source>
</evidence>
<gene>
    <name evidence="9" type="ORF">GCM10007103_29090</name>
</gene>
<dbReference type="GO" id="GO:0005886">
    <property type="term" value="C:plasma membrane"/>
    <property type="evidence" value="ECO:0007669"/>
    <property type="project" value="UniProtKB-SubCell"/>
</dbReference>
<feature type="transmembrane region" description="Helical" evidence="8">
    <location>
        <begin position="19"/>
        <end position="41"/>
    </location>
</feature>
<dbReference type="AlphaFoldDB" id="A0A918VZF1"/>
<feature type="transmembrane region" description="Helical" evidence="8">
    <location>
        <begin position="88"/>
        <end position="106"/>
    </location>
</feature>
<evidence type="ECO:0000256" key="2">
    <source>
        <dbReference type="ARBA" id="ARBA00022475"/>
    </source>
</evidence>
<dbReference type="GO" id="GO:0044038">
    <property type="term" value="P:cell wall macromolecule biosynthetic process"/>
    <property type="evidence" value="ECO:0007669"/>
    <property type="project" value="TreeGrafter"/>
</dbReference>
<keyword evidence="4 8" id="KW-0812">Transmembrane</keyword>
<name>A0A918VZF1_9FLAO</name>
<dbReference type="CDD" id="cd06853">
    <property type="entry name" value="GT_WecA_like"/>
    <property type="match status" value="1"/>
</dbReference>
<protein>
    <submittedName>
        <fullName evidence="9">Undecaprenyl-phosphate alpha-N-acetylglucosaminyl 1-phosphate transferase</fullName>
    </submittedName>
</protein>
<dbReference type="RefSeq" id="WP_189605519.1">
    <property type="nucleotide sequence ID" value="NZ_BMXB01000015.1"/>
</dbReference>
<feature type="transmembrane region" description="Helical" evidence="8">
    <location>
        <begin position="342"/>
        <end position="361"/>
    </location>
</feature>
<comment type="cofactor">
    <cofactor evidence="7">
        <name>Mg(2+)</name>
        <dbReference type="ChEBI" id="CHEBI:18420"/>
    </cofactor>
</comment>
<dbReference type="GO" id="GO:0071555">
    <property type="term" value="P:cell wall organization"/>
    <property type="evidence" value="ECO:0007669"/>
    <property type="project" value="TreeGrafter"/>
</dbReference>
<dbReference type="GO" id="GO:0016780">
    <property type="term" value="F:phosphotransferase activity, for other substituted phosphate groups"/>
    <property type="evidence" value="ECO:0007669"/>
    <property type="project" value="InterPro"/>
</dbReference>
<comment type="subcellular location">
    <subcellularLocation>
        <location evidence="1">Cell membrane</location>
        <topology evidence="1">Multi-pass membrane protein</topology>
    </subcellularLocation>
</comment>
<proteinExistence type="predicted"/>
<evidence type="ECO:0000256" key="3">
    <source>
        <dbReference type="ARBA" id="ARBA00022679"/>
    </source>
</evidence>
<evidence type="ECO:0000313" key="10">
    <source>
        <dbReference type="Proteomes" id="UP000610456"/>
    </source>
</evidence>
<dbReference type="Proteomes" id="UP000610456">
    <property type="component" value="Unassembled WGS sequence"/>
</dbReference>
<organism evidence="9 10">
    <name type="scientific">Salinimicrobium marinum</name>
    <dbReference type="NCBI Taxonomy" id="680283"/>
    <lineage>
        <taxon>Bacteria</taxon>
        <taxon>Pseudomonadati</taxon>
        <taxon>Bacteroidota</taxon>
        <taxon>Flavobacteriia</taxon>
        <taxon>Flavobacteriales</taxon>
        <taxon>Flavobacteriaceae</taxon>
        <taxon>Salinimicrobium</taxon>
    </lineage>
</organism>
<feature type="binding site" evidence="7">
    <location>
        <position position="231"/>
    </location>
    <ligand>
        <name>Mg(2+)</name>
        <dbReference type="ChEBI" id="CHEBI:18420"/>
    </ligand>
</feature>
<feature type="binding site" evidence="7">
    <location>
        <position position="169"/>
    </location>
    <ligand>
        <name>Mg(2+)</name>
        <dbReference type="ChEBI" id="CHEBI:18420"/>
    </ligand>
</feature>
<sequence length="395" mass="44316">MNILDQNLVLEFFRSHYEVFLGCLFLGTFVVTFYLIPKVLWVSKEKNLTAAVVGRSSHKIETPSFGGVAFFITLILVLSLIQSMRLSYVGNHLIAAITVLFMVGLKDDLVVSTARVKLFGQITATCFIIFSPELHLSSLEGFWGIYQIPEVAGLFIKAFLVIALINAYNLIDGIDGLASMVGIVISACFAMVFYSTNQPFYAMVSLSITGILSAFLRFNFSRGNRKIFMGDSGSLVIGLVLAFLGIRVLVMEPFLPLMKEGHEPANRLLFVACVLFIPIFDTLRVMIIRKLSGTSPFSPDRNHIHHVLLDLGFTHKKASLSLALFNLIVISIYIYFSNLLPHLWLTLLVVFLYGSSFFLFYRLKIMGERKAMTFHASGSYPHKVKLRPEKQQNVL</sequence>
<dbReference type="PROSITE" id="PS01348">
    <property type="entry name" value="MRAY_2"/>
    <property type="match status" value="1"/>
</dbReference>
<dbReference type="EMBL" id="BMXB01000015">
    <property type="protein sequence ID" value="GHA46177.1"/>
    <property type="molecule type" value="Genomic_DNA"/>
</dbReference>
<evidence type="ECO:0000256" key="7">
    <source>
        <dbReference type="PIRSR" id="PIRSR600715-1"/>
    </source>
</evidence>
<evidence type="ECO:0000256" key="1">
    <source>
        <dbReference type="ARBA" id="ARBA00004651"/>
    </source>
</evidence>
<evidence type="ECO:0000256" key="6">
    <source>
        <dbReference type="ARBA" id="ARBA00023136"/>
    </source>
</evidence>
<evidence type="ECO:0000313" key="9">
    <source>
        <dbReference type="EMBL" id="GHA46177.1"/>
    </source>
</evidence>
<dbReference type="GO" id="GO:0046872">
    <property type="term" value="F:metal ion binding"/>
    <property type="evidence" value="ECO:0007669"/>
    <property type="project" value="UniProtKB-KW"/>
</dbReference>
<dbReference type="InterPro" id="IPR018480">
    <property type="entry name" value="PNAcMuramoyl-5peptid_Trfase_CS"/>
</dbReference>
<feature type="transmembrane region" description="Helical" evidence="8">
    <location>
        <begin position="227"/>
        <end position="248"/>
    </location>
</feature>
<accession>A0A918VZF1</accession>
<feature type="transmembrane region" description="Helical" evidence="8">
    <location>
        <begin position="268"/>
        <end position="287"/>
    </location>
</feature>
<dbReference type="InterPro" id="IPR000715">
    <property type="entry name" value="Glycosyl_transferase_4"/>
</dbReference>
<feature type="transmembrane region" description="Helical" evidence="8">
    <location>
        <begin position="143"/>
        <end position="165"/>
    </location>
</feature>
<keyword evidence="7" id="KW-0460">Magnesium</keyword>
<reference evidence="9" key="1">
    <citation type="journal article" date="2014" name="Int. J. Syst. Evol. Microbiol.">
        <title>Complete genome sequence of Corynebacterium casei LMG S-19264T (=DSM 44701T), isolated from a smear-ripened cheese.</title>
        <authorList>
            <consortium name="US DOE Joint Genome Institute (JGI-PGF)"/>
            <person name="Walter F."/>
            <person name="Albersmeier A."/>
            <person name="Kalinowski J."/>
            <person name="Ruckert C."/>
        </authorList>
    </citation>
    <scope>NUCLEOTIDE SEQUENCE</scope>
    <source>
        <strain evidence="9">KCTC 12719</strain>
    </source>
</reference>
<feature type="transmembrane region" description="Helical" evidence="8">
    <location>
        <begin position="177"/>
        <end position="194"/>
    </location>
</feature>
<feature type="transmembrane region" description="Helical" evidence="8">
    <location>
        <begin position="62"/>
        <end position="82"/>
    </location>
</feature>
<keyword evidence="3 9" id="KW-0808">Transferase</keyword>
<evidence type="ECO:0000256" key="4">
    <source>
        <dbReference type="ARBA" id="ARBA00022692"/>
    </source>
</evidence>
<keyword evidence="2" id="KW-1003">Cell membrane</keyword>
<dbReference type="GO" id="GO:0009103">
    <property type="term" value="P:lipopolysaccharide biosynthetic process"/>
    <property type="evidence" value="ECO:0007669"/>
    <property type="project" value="TreeGrafter"/>
</dbReference>
<feature type="transmembrane region" description="Helical" evidence="8">
    <location>
        <begin position="318"/>
        <end position="336"/>
    </location>
</feature>
<dbReference type="PANTHER" id="PTHR22926">
    <property type="entry name" value="PHOSPHO-N-ACETYLMURAMOYL-PENTAPEPTIDE-TRANSFERASE"/>
    <property type="match status" value="1"/>
</dbReference>
<dbReference type="Pfam" id="PF00953">
    <property type="entry name" value="Glycos_transf_4"/>
    <property type="match status" value="1"/>
</dbReference>
<dbReference type="PANTHER" id="PTHR22926:SF3">
    <property type="entry name" value="UNDECAPRENYL-PHOSPHATE ALPHA-N-ACETYLGLUCOSAMINYL 1-PHOSPHATE TRANSFERASE"/>
    <property type="match status" value="1"/>
</dbReference>
<keyword evidence="6 8" id="KW-0472">Membrane</keyword>
<comment type="caution">
    <text evidence="9">The sequence shown here is derived from an EMBL/GenBank/DDBJ whole genome shotgun (WGS) entry which is preliminary data.</text>
</comment>
<feature type="transmembrane region" description="Helical" evidence="8">
    <location>
        <begin position="200"/>
        <end position="220"/>
    </location>
</feature>
<keyword evidence="7" id="KW-0479">Metal-binding</keyword>
<keyword evidence="5 8" id="KW-1133">Transmembrane helix</keyword>
<keyword evidence="10" id="KW-1185">Reference proteome</keyword>
<reference evidence="9" key="2">
    <citation type="submission" date="2020-09" db="EMBL/GenBank/DDBJ databases">
        <authorList>
            <person name="Sun Q."/>
            <person name="Kim S."/>
        </authorList>
    </citation>
    <scope>NUCLEOTIDE SEQUENCE</scope>
    <source>
        <strain evidence="9">KCTC 12719</strain>
    </source>
</reference>